<evidence type="ECO:0000313" key="2">
    <source>
        <dbReference type="EMBL" id="GFN99127.1"/>
    </source>
</evidence>
<dbReference type="Proteomes" id="UP000735302">
    <property type="component" value="Unassembled WGS sequence"/>
</dbReference>
<name>A0AAV3ZXI7_9GAST</name>
<sequence>MTLVSNLDKARTNRTTQTNRFSHHSPSLLHVLLVAPDTKKRSDGSILQCVYLIAFSECSALPCPYSLTNLRFWFQISFRNTSDPTLYNNGRRCWSTSTRYCVCSEQPLQDSSEQR</sequence>
<gene>
    <name evidence="2" type="ORF">PoB_002563300</name>
</gene>
<proteinExistence type="predicted"/>
<dbReference type="EMBL" id="BLXT01002947">
    <property type="protein sequence ID" value="GFN99127.1"/>
    <property type="molecule type" value="Genomic_DNA"/>
</dbReference>
<evidence type="ECO:0000313" key="3">
    <source>
        <dbReference type="Proteomes" id="UP000735302"/>
    </source>
</evidence>
<accession>A0AAV3ZXI7</accession>
<reference evidence="2 3" key="1">
    <citation type="journal article" date="2021" name="Elife">
        <title>Chloroplast acquisition without the gene transfer in kleptoplastic sea slugs, Plakobranchus ocellatus.</title>
        <authorList>
            <person name="Maeda T."/>
            <person name="Takahashi S."/>
            <person name="Yoshida T."/>
            <person name="Shimamura S."/>
            <person name="Takaki Y."/>
            <person name="Nagai Y."/>
            <person name="Toyoda A."/>
            <person name="Suzuki Y."/>
            <person name="Arimoto A."/>
            <person name="Ishii H."/>
            <person name="Satoh N."/>
            <person name="Nishiyama T."/>
            <person name="Hasebe M."/>
            <person name="Maruyama T."/>
            <person name="Minagawa J."/>
            <person name="Obokata J."/>
            <person name="Shigenobu S."/>
        </authorList>
    </citation>
    <scope>NUCLEOTIDE SEQUENCE [LARGE SCALE GENOMIC DNA]</scope>
</reference>
<dbReference type="AlphaFoldDB" id="A0AAV3ZXI7"/>
<organism evidence="2 3">
    <name type="scientific">Plakobranchus ocellatus</name>
    <dbReference type="NCBI Taxonomy" id="259542"/>
    <lineage>
        <taxon>Eukaryota</taxon>
        <taxon>Metazoa</taxon>
        <taxon>Spiralia</taxon>
        <taxon>Lophotrochozoa</taxon>
        <taxon>Mollusca</taxon>
        <taxon>Gastropoda</taxon>
        <taxon>Heterobranchia</taxon>
        <taxon>Euthyneura</taxon>
        <taxon>Panpulmonata</taxon>
        <taxon>Sacoglossa</taxon>
        <taxon>Placobranchoidea</taxon>
        <taxon>Plakobranchidae</taxon>
        <taxon>Plakobranchus</taxon>
    </lineage>
</organism>
<feature type="region of interest" description="Disordered" evidence="1">
    <location>
        <begin position="1"/>
        <end position="22"/>
    </location>
</feature>
<comment type="caution">
    <text evidence="2">The sequence shown here is derived from an EMBL/GenBank/DDBJ whole genome shotgun (WGS) entry which is preliminary data.</text>
</comment>
<evidence type="ECO:0000256" key="1">
    <source>
        <dbReference type="SAM" id="MobiDB-lite"/>
    </source>
</evidence>
<protein>
    <submittedName>
        <fullName evidence="2">Uncharacterized protein</fullName>
    </submittedName>
</protein>
<keyword evidence="3" id="KW-1185">Reference proteome</keyword>